<accession>G7IH54</accession>
<dbReference type="HOGENOM" id="CLU_2041509_0_0_1"/>
<protein>
    <submittedName>
        <fullName evidence="1 2">Uncharacterized protein</fullName>
    </submittedName>
</protein>
<dbReference type="AlphaFoldDB" id="G7IH54"/>
<reference evidence="1 3" key="2">
    <citation type="journal article" date="2014" name="BMC Genomics">
        <title>An improved genome release (version Mt4.0) for the model legume Medicago truncatula.</title>
        <authorList>
            <person name="Tang H."/>
            <person name="Krishnakumar V."/>
            <person name="Bidwell S."/>
            <person name="Rosen B."/>
            <person name="Chan A."/>
            <person name="Zhou S."/>
            <person name="Gentzbittel L."/>
            <person name="Childs K.L."/>
            <person name="Yandell M."/>
            <person name="Gundlach H."/>
            <person name="Mayer K.F."/>
            <person name="Schwartz D.C."/>
            <person name="Town C.D."/>
        </authorList>
    </citation>
    <scope>GENOME REANNOTATION</scope>
    <source>
        <strain evidence="2 3">cv. Jemalong A17</strain>
    </source>
</reference>
<name>G7IH54_MEDTR</name>
<gene>
    <name evidence="1" type="ordered locus">MTR_2g076460</name>
</gene>
<sequence length="121" mass="13883">MNIVVRIVHVCLVRDVNRYRQFPLDMVLMDTSNFDLQIRKRLEGGERSTLNNFDVAVNLKMKLSGMKTDCLLDLRCMLTDVGIFKYKVTTFGQYVEKLHTFVGVGETDNIIVVVLLAKVKI</sequence>
<evidence type="ECO:0000313" key="1">
    <source>
        <dbReference type="EMBL" id="AES66619.1"/>
    </source>
</evidence>
<dbReference type="EnsemblPlants" id="AES66619">
    <property type="protein sequence ID" value="AES66619"/>
    <property type="gene ID" value="MTR_2g076460"/>
</dbReference>
<evidence type="ECO:0000313" key="3">
    <source>
        <dbReference type="Proteomes" id="UP000002051"/>
    </source>
</evidence>
<reference evidence="2" key="3">
    <citation type="submission" date="2015-04" db="UniProtKB">
        <authorList>
            <consortium name="EnsemblPlants"/>
        </authorList>
    </citation>
    <scope>IDENTIFICATION</scope>
    <source>
        <strain evidence="2">cv. Jemalong A17</strain>
    </source>
</reference>
<dbReference type="PaxDb" id="3880-AES66619"/>
<dbReference type="EMBL" id="CM001218">
    <property type="protein sequence ID" value="AES66619.1"/>
    <property type="molecule type" value="Genomic_DNA"/>
</dbReference>
<dbReference type="Proteomes" id="UP000002051">
    <property type="component" value="Chromosome 2"/>
</dbReference>
<keyword evidence="3" id="KW-1185">Reference proteome</keyword>
<organism evidence="1 3">
    <name type="scientific">Medicago truncatula</name>
    <name type="common">Barrel medic</name>
    <name type="synonym">Medicago tribuloides</name>
    <dbReference type="NCBI Taxonomy" id="3880"/>
    <lineage>
        <taxon>Eukaryota</taxon>
        <taxon>Viridiplantae</taxon>
        <taxon>Streptophyta</taxon>
        <taxon>Embryophyta</taxon>
        <taxon>Tracheophyta</taxon>
        <taxon>Spermatophyta</taxon>
        <taxon>Magnoliopsida</taxon>
        <taxon>eudicotyledons</taxon>
        <taxon>Gunneridae</taxon>
        <taxon>Pentapetalae</taxon>
        <taxon>rosids</taxon>
        <taxon>fabids</taxon>
        <taxon>Fabales</taxon>
        <taxon>Fabaceae</taxon>
        <taxon>Papilionoideae</taxon>
        <taxon>50 kb inversion clade</taxon>
        <taxon>NPAAA clade</taxon>
        <taxon>Hologalegina</taxon>
        <taxon>IRL clade</taxon>
        <taxon>Trifolieae</taxon>
        <taxon>Medicago</taxon>
    </lineage>
</organism>
<reference evidence="1 3" key="1">
    <citation type="journal article" date="2011" name="Nature">
        <title>The Medicago genome provides insight into the evolution of rhizobial symbioses.</title>
        <authorList>
            <person name="Young N.D."/>
            <person name="Debelle F."/>
            <person name="Oldroyd G.E."/>
            <person name="Geurts R."/>
            <person name="Cannon S.B."/>
            <person name="Udvardi M.K."/>
            <person name="Benedito V.A."/>
            <person name="Mayer K.F."/>
            <person name="Gouzy J."/>
            <person name="Schoof H."/>
            <person name="Van de Peer Y."/>
            <person name="Proost S."/>
            <person name="Cook D.R."/>
            <person name="Meyers B.C."/>
            <person name="Spannagl M."/>
            <person name="Cheung F."/>
            <person name="De Mita S."/>
            <person name="Krishnakumar V."/>
            <person name="Gundlach H."/>
            <person name="Zhou S."/>
            <person name="Mudge J."/>
            <person name="Bharti A.K."/>
            <person name="Murray J.D."/>
            <person name="Naoumkina M.A."/>
            <person name="Rosen B."/>
            <person name="Silverstein K.A."/>
            <person name="Tang H."/>
            <person name="Rombauts S."/>
            <person name="Zhao P.X."/>
            <person name="Zhou P."/>
            <person name="Barbe V."/>
            <person name="Bardou P."/>
            <person name="Bechner M."/>
            <person name="Bellec A."/>
            <person name="Berger A."/>
            <person name="Berges H."/>
            <person name="Bidwell S."/>
            <person name="Bisseling T."/>
            <person name="Choisne N."/>
            <person name="Couloux A."/>
            <person name="Denny R."/>
            <person name="Deshpande S."/>
            <person name="Dai X."/>
            <person name="Doyle J.J."/>
            <person name="Dudez A.M."/>
            <person name="Farmer A.D."/>
            <person name="Fouteau S."/>
            <person name="Franken C."/>
            <person name="Gibelin C."/>
            <person name="Gish J."/>
            <person name="Goldstein S."/>
            <person name="Gonzalez A.J."/>
            <person name="Green P.J."/>
            <person name="Hallab A."/>
            <person name="Hartog M."/>
            <person name="Hua A."/>
            <person name="Humphray S.J."/>
            <person name="Jeong D.H."/>
            <person name="Jing Y."/>
            <person name="Jocker A."/>
            <person name="Kenton S.M."/>
            <person name="Kim D.J."/>
            <person name="Klee K."/>
            <person name="Lai H."/>
            <person name="Lang C."/>
            <person name="Lin S."/>
            <person name="Macmil S.L."/>
            <person name="Magdelenat G."/>
            <person name="Matthews L."/>
            <person name="McCorrison J."/>
            <person name="Monaghan E.L."/>
            <person name="Mun J.H."/>
            <person name="Najar F.Z."/>
            <person name="Nicholson C."/>
            <person name="Noirot C."/>
            <person name="O'Bleness M."/>
            <person name="Paule C.R."/>
            <person name="Poulain J."/>
            <person name="Prion F."/>
            <person name="Qin B."/>
            <person name="Qu C."/>
            <person name="Retzel E.F."/>
            <person name="Riddle C."/>
            <person name="Sallet E."/>
            <person name="Samain S."/>
            <person name="Samson N."/>
            <person name="Sanders I."/>
            <person name="Saurat O."/>
            <person name="Scarpelli C."/>
            <person name="Schiex T."/>
            <person name="Segurens B."/>
            <person name="Severin A.J."/>
            <person name="Sherrier D.J."/>
            <person name="Shi R."/>
            <person name="Sims S."/>
            <person name="Singer S.R."/>
            <person name="Sinharoy S."/>
            <person name="Sterck L."/>
            <person name="Viollet A."/>
            <person name="Wang B.B."/>
            <person name="Wang K."/>
            <person name="Wang M."/>
            <person name="Wang X."/>
            <person name="Warfsmann J."/>
            <person name="Weissenbach J."/>
            <person name="White D.D."/>
            <person name="White J.D."/>
            <person name="Wiley G.B."/>
            <person name="Wincker P."/>
            <person name="Xing Y."/>
            <person name="Yang L."/>
            <person name="Yao Z."/>
            <person name="Ying F."/>
            <person name="Zhai J."/>
            <person name="Zhou L."/>
            <person name="Zuber A."/>
            <person name="Denarie J."/>
            <person name="Dixon R.A."/>
            <person name="May G.D."/>
            <person name="Schwartz D.C."/>
            <person name="Rogers J."/>
            <person name="Quetier F."/>
            <person name="Town C.D."/>
            <person name="Roe B.A."/>
        </authorList>
    </citation>
    <scope>NUCLEOTIDE SEQUENCE [LARGE SCALE GENOMIC DNA]</scope>
    <source>
        <strain evidence="1">A17</strain>
        <strain evidence="2 3">cv. Jemalong A17</strain>
    </source>
</reference>
<evidence type="ECO:0000313" key="2">
    <source>
        <dbReference type="EnsemblPlants" id="AES66619"/>
    </source>
</evidence>
<proteinExistence type="predicted"/>